<dbReference type="Pfam" id="PF16064">
    <property type="entry name" value="DUF4806"/>
    <property type="match status" value="1"/>
</dbReference>
<gene>
    <name evidence="3" type="ORF">MEUPH1_LOCUS19041</name>
</gene>
<feature type="domain" description="DUF4806" evidence="2">
    <location>
        <begin position="412"/>
        <end position="482"/>
    </location>
</feature>
<dbReference type="AlphaFoldDB" id="A0AAV0X8T3"/>
<dbReference type="PANTHER" id="PTHR34153">
    <property type="entry name" value="SI:CH211-262H13.3-RELATED-RELATED"/>
    <property type="match status" value="1"/>
</dbReference>
<dbReference type="PANTHER" id="PTHR34153:SF2">
    <property type="entry name" value="SI:CH211-262H13.3-RELATED"/>
    <property type="match status" value="1"/>
</dbReference>
<feature type="compositionally biased region" description="Low complexity" evidence="1">
    <location>
        <begin position="279"/>
        <end position="291"/>
    </location>
</feature>
<sequence>MPYSIVHFFDDNTVETVPGHWVNKKHGTCAWPKKNKTASRLIEKKSMPNEIEFVYLNSRELYKGIDSLVEAKNKAIKAMTNTDLSSADETVRVRRKPRKEIMHSPTSSTNSCPLFSDSDNDDLPCNKSKLSTTAMINSEHLSDRSSSPTVLKVPVAVINGIDSEKKLMYNKDPNCSSPVVMSPSDKTIKLMNNRKNQNGWSPLKLDNLASSYEDTNREPRSMKQWSSKQKSSNETLKPFSEKQFFNTEPLSSKRSIEYNSEPLLKKKPPSKDTPAHMRSSGSQQQCGSSFSKINVKNNKQGVVRKLFYSSNKPDELCVSHSNSSDKGKKYDVEHPGSTHSVVAEDTSQHYSNTMNFQKQVLRMLTYLTSEVRYLESGQVEILKKIENAADNNYSNSETLTESLFNDLTDCPLPIDNITDLNTLEDKISGDKNFRNKLVNELSCTGGKNLRLMVKRIMNKLFADELMSQFSFTGKKGKNKFNNLFVCAVIFDSIKKSNKLCKAASIDEIEERIKYNLAQAPFNKKNK</sequence>
<protein>
    <recommendedName>
        <fullName evidence="2">DUF4806 domain-containing protein</fullName>
    </recommendedName>
</protein>
<keyword evidence="4" id="KW-1185">Reference proteome</keyword>
<accession>A0AAV0X8T3</accession>
<dbReference type="Proteomes" id="UP001160148">
    <property type="component" value="Unassembled WGS sequence"/>
</dbReference>
<dbReference type="InterPro" id="IPR032071">
    <property type="entry name" value="DUF4806"/>
</dbReference>
<feature type="region of interest" description="Disordered" evidence="1">
    <location>
        <begin position="213"/>
        <end position="291"/>
    </location>
</feature>
<evidence type="ECO:0000259" key="2">
    <source>
        <dbReference type="Pfam" id="PF16064"/>
    </source>
</evidence>
<feature type="region of interest" description="Disordered" evidence="1">
    <location>
        <begin position="317"/>
        <end position="336"/>
    </location>
</feature>
<feature type="compositionally biased region" description="Polar residues" evidence="1">
    <location>
        <begin position="243"/>
        <end position="253"/>
    </location>
</feature>
<feature type="compositionally biased region" description="Low complexity" evidence="1">
    <location>
        <begin position="222"/>
        <end position="232"/>
    </location>
</feature>
<comment type="caution">
    <text evidence="3">The sequence shown here is derived from an EMBL/GenBank/DDBJ whole genome shotgun (WGS) entry which is preliminary data.</text>
</comment>
<proteinExistence type="predicted"/>
<name>A0AAV0X8T3_9HEMI</name>
<dbReference type="EMBL" id="CARXXK010000003">
    <property type="protein sequence ID" value="CAI6364179.1"/>
    <property type="molecule type" value="Genomic_DNA"/>
</dbReference>
<evidence type="ECO:0000256" key="1">
    <source>
        <dbReference type="SAM" id="MobiDB-lite"/>
    </source>
</evidence>
<organism evidence="3 4">
    <name type="scientific">Macrosiphum euphorbiae</name>
    <name type="common">potato aphid</name>
    <dbReference type="NCBI Taxonomy" id="13131"/>
    <lineage>
        <taxon>Eukaryota</taxon>
        <taxon>Metazoa</taxon>
        <taxon>Ecdysozoa</taxon>
        <taxon>Arthropoda</taxon>
        <taxon>Hexapoda</taxon>
        <taxon>Insecta</taxon>
        <taxon>Pterygota</taxon>
        <taxon>Neoptera</taxon>
        <taxon>Paraneoptera</taxon>
        <taxon>Hemiptera</taxon>
        <taxon>Sternorrhyncha</taxon>
        <taxon>Aphidomorpha</taxon>
        <taxon>Aphidoidea</taxon>
        <taxon>Aphididae</taxon>
        <taxon>Macrosiphini</taxon>
        <taxon>Macrosiphum</taxon>
    </lineage>
</organism>
<evidence type="ECO:0000313" key="3">
    <source>
        <dbReference type="EMBL" id="CAI6364179.1"/>
    </source>
</evidence>
<reference evidence="3 4" key="1">
    <citation type="submission" date="2023-01" db="EMBL/GenBank/DDBJ databases">
        <authorList>
            <person name="Whitehead M."/>
        </authorList>
    </citation>
    <scope>NUCLEOTIDE SEQUENCE [LARGE SCALE GENOMIC DNA]</scope>
</reference>
<evidence type="ECO:0000313" key="4">
    <source>
        <dbReference type="Proteomes" id="UP001160148"/>
    </source>
</evidence>